<keyword evidence="3" id="KW-1185">Reference proteome</keyword>
<evidence type="ECO:0000313" key="2">
    <source>
        <dbReference type="EMBL" id="KAK3386685.1"/>
    </source>
</evidence>
<proteinExistence type="predicted"/>
<name>A0AAE0NSG1_9PEZI</name>
<gene>
    <name evidence="2" type="ORF">B0H63DRAFT_139706</name>
</gene>
<reference evidence="2" key="1">
    <citation type="journal article" date="2023" name="Mol. Phylogenet. Evol.">
        <title>Genome-scale phylogeny and comparative genomics of the fungal order Sordariales.</title>
        <authorList>
            <person name="Hensen N."/>
            <person name="Bonometti L."/>
            <person name="Westerberg I."/>
            <person name="Brannstrom I.O."/>
            <person name="Guillou S."/>
            <person name="Cros-Aarteil S."/>
            <person name="Calhoun S."/>
            <person name="Haridas S."/>
            <person name="Kuo A."/>
            <person name="Mondo S."/>
            <person name="Pangilinan J."/>
            <person name="Riley R."/>
            <person name="LaButti K."/>
            <person name="Andreopoulos B."/>
            <person name="Lipzen A."/>
            <person name="Chen C."/>
            <person name="Yan M."/>
            <person name="Daum C."/>
            <person name="Ng V."/>
            <person name="Clum A."/>
            <person name="Steindorff A."/>
            <person name="Ohm R.A."/>
            <person name="Martin F."/>
            <person name="Silar P."/>
            <person name="Natvig D.O."/>
            <person name="Lalanne C."/>
            <person name="Gautier V."/>
            <person name="Ament-Velasquez S.L."/>
            <person name="Kruys A."/>
            <person name="Hutchinson M.I."/>
            <person name="Powell A.J."/>
            <person name="Barry K."/>
            <person name="Miller A.N."/>
            <person name="Grigoriev I.V."/>
            <person name="Debuchy R."/>
            <person name="Gladieux P."/>
            <person name="Hiltunen Thoren M."/>
            <person name="Johannesson H."/>
        </authorList>
    </citation>
    <scope>NUCLEOTIDE SEQUENCE</scope>
    <source>
        <strain evidence="2">CBS 232.78</strain>
    </source>
</reference>
<protein>
    <recommendedName>
        <fullName evidence="4">Fungal N-terminal domain-containing protein</fullName>
    </recommendedName>
</protein>
<dbReference type="AlphaFoldDB" id="A0AAE0NSG1"/>
<sequence length="810" mass="89995">MDPISITASCMAIISGIAKSTVTITTFTRKCRDARSDLTRTSAQLAELKLTLEFLKDDFSDDGGGDKRLPHTLQAQVASILRCCHDALREIETTLEKYQNHSGARWALSGADKIAALNQQLEAHLRSLNIALDFIKLSVVQEIKTDTGDLRVDTSHIRKDTALLPTIRGEIAQLQADLGALRTQLASSGPGDHQNSWAIQRYLDTATAYCESIAGGTLIETPESPEVGSSPVEDEKPLYPITEDPVGGATAEAVDNGPRTPTPEPVKGDKPPGDKRTACFEDLKSSKYMGTKRSSSRPRQSSDLMLPMRSASPANKKSLPEPPSPPTKDLPNPGAVRGFNDDGKGVWERVLSSPSHQHKGQPFHIGTVSAFHFDVCHARGLVATCPITATNTENEIIIFQLPDVSTVWKTIACPTRPTILRFSPSGTAISYLDHEGLGVVDVDSGKLYTFASDHIKDPVPSLNWRTPQWPYLEYVRFGLLFSQEEQGDFRRTGFMATFTRTFAVWWKICYNTRMVNKVVTKEVPGMIYDSTYGCYSISTGISRDGNVLGLIQVQRDPKKLIGQGAMDIKLLLAYRDDRTPRVIMLDQKEKFQSYVLLPIPPGVPGENNKLFLVRTVTRPDMDLKNPDQSWPDIELSAAIIQPSEDGADQAKLDWSDSGSNILVKGSLMEDLMVGVANLSDRPSIDLEKSDDDDDDDDNNSDNNLMWHPVSWKGSYRMISLTTKRFIFGMTFTDPTVPKGDKFLDPWVRNRYLVLFDLFGGSTMQRICNPIHLHSTKGEIHREEFVFCNGIIMFCCDRELEFWDARGLSIK</sequence>
<comment type="caution">
    <text evidence="2">The sequence shown here is derived from an EMBL/GenBank/DDBJ whole genome shotgun (WGS) entry which is preliminary data.</text>
</comment>
<feature type="compositionally biased region" description="Acidic residues" evidence="1">
    <location>
        <begin position="688"/>
        <end position="699"/>
    </location>
</feature>
<organism evidence="2 3">
    <name type="scientific">Podospora didyma</name>
    <dbReference type="NCBI Taxonomy" id="330526"/>
    <lineage>
        <taxon>Eukaryota</taxon>
        <taxon>Fungi</taxon>
        <taxon>Dikarya</taxon>
        <taxon>Ascomycota</taxon>
        <taxon>Pezizomycotina</taxon>
        <taxon>Sordariomycetes</taxon>
        <taxon>Sordariomycetidae</taxon>
        <taxon>Sordariales</taxon>
        <taxon>Podosporaceae</taxon>
        <taxon>Podospora</taxon>
    </lineage>
</organism>
<feature type="compositionally biased region" description="Basic and acidic residues" evidence="1">
    <location>
        <begin position="266"/>
        <end position="285"/>
    </location>
</feature>
<evidence type="ECO:0000313" key="3">
    <source>
        <dbReference type="Proteomes" id="UP001285441"/>
    </source>
</evidence>
<evidence type="ECO:0008006" key="4">
    <source>
        <dbReference type="Google" id="ProtNLM"/>
    </source>
</evidence>
<accession>A0AAE0NSG1</accession>
<feature type="region of interest" description="Disordered" evidence="1">
    <location>
        <begin position="682"/>
        <end position="703"/>
    </location>
</feature>
<feature type="region of interest" description="Disordered" evidence="1">
    <location>
        <begin position="217"/>
        <end position="346"/>
    </location>
</feature>
<evidence type="ECO:0000256" key="1">
    <source>
        <dbReference type="SAM" id="MobiDB-lite"/>
    </source>
</evidence>
<dbReference type="EMBL" id="JAULSW010000003">
    <property type="protein sequence ID" value="KAK3386685.1"/>
    <property type="molecule type" value="Genomic_DNA"/>
</dbReference>
<reference evidence="2" key="2">
    <citation type="submission" date="2023-06" db="EMBL/GenBank/DDBJ databases">
        <authorList>
            <consortium name="Lawrence Berkeley National Laboratory"/>
            <person name="Haridas S."/>
            <person name="Hensen N."/>
            <person name="Bonometti L."/>
            <person name="Westerberg I."/>
            <person name="Brannstrom I.O."/>
            <person name="Guillou S."/>
            <person name="Cros-Aarteil S."/>
            <person name="Calhoun S."/>
            <person name="Kuo A."/>
            <person name="Mondo S."/>
            <person name="Pangilinan J."/>
            <person name="Riley R."/>
            <person name="LaButti K."/>
            <person name="Andreopoulos B."/>
            <person name="Lipzen A."/>
            <person name="Chen C."/>
            <person name="Yanf M."/>
            <person name="Daum C."/>
            <person name="Ng V."/>
            <person name="Clum A."/>
            <person name="Steindorff A."/>
            <person name="Ohm R."/>
            <person name="Martin F."/>
            <person name="Silar P."/>
            <person name="Natvig D."/>
            <person name="Lalanne C."/>
            <person name="Gautier V."/>
            <person name="Ament-velasquez S.L."/>
            <person name="Kruys A."/>
            <person name="Hutchinson M.I."/>
            <person name="Powell A.J."/>
            <person name="Barry K."/>
            <person name="Miller A.N."/>
            <person name="Grigoriev I.V."/>
            <person name="Debuchy R."/>
            <person name="Gladieux P."/>
            <person name="Thoren M.H."/>
            <person name="Johannesson H."/>
        </authorList>
    </citation>
    <scope>NUCLEOTIDE SEQUENCE</scope>
    <source>
        <strain evidence="2">CBS 232.78</strain>
    </source>
</reference>
<dbReference type="Proteomes" id="UP001285441">
    <property type="component" value="Unassembled WGS sequence"/>
</dbReference>